<gene>
    <name evidence="2" type="ORF">QF206_10625</name>
</gene>
<evidence type="ECO:0000256" key="1">
    <source>
        <dbReference type="SAM" id="SignalP"/>
    </source>
</evidence>
<feature type="signal peptide" evidence="1">
    <location>
        <begin position="1"/>
        <end position="23"/>
    </location>
</feature>
<evidence type="ECO:0000313" key="3">
    <source>
        <dbReference type="Proteomes" id="UP001321506"/>
    </source>
</evidence>
<name>A0AAW6TCW0_9MICO</name>
<dbReference type="EMBL" id="JASATX010000004">
    <property type="protein sequence ID" value="MDI2099417.1"/>
    <property type="molecule type" value="Genomic_DNA"/>
</dbReference>
<evidence type="ECO:0000313" key="2">
    <source>
        <dbReference type="EMBL" id="MDI2099417.1"/>
    </source>
</evidence>
<dbReference type="Proteomes" id="UP001321506">
    <property type="component" value="Unassembled WGS sequence"/>
</dbReference>
<dbReference type="RefSeq" id="WP_281489201.1">
    <property type="nucleotide sequence ID" value="NZ_JASATX010000004.1"/>
</dbReference>
<protein>
    <recommendedName>
        <fullName evidence="4">LGFP repeat-containing protein</fullName>
    </recommendedName>
</protein>
<dbReference type="AlphaFoldDB" id="A0AAW6TCW0"/>
<accession>A0AAW6TCW0</accession>
<proteinExistence type="predicted"/>
<reference evidence="2 3" key="1">
    <citation type="submission" date="2023-04" db="EMBL/GenBank/DDBJ databases">
        <title>Klugiella caeni sp. nov. isolated from the sludge of biochemical tank.</title>
        <authorList>
            <person name="Geng K."/>
        </authorList>
    </citation>
    <scope>NUCLEOTIDE SEQUENCE [LARGE SCALE GENOMIC DNA]</scope>
    <source>
        <strain evidence="2 3">YN-L-19</strain>
    </source>
</reference>
<feature type="chain" id="PRO_5043599690" description="LGFP repeat-containing protein" evidence="1">
    <location>
        <begin position="24"/>
        <end position="848"/>
    </location>
</feature>
<keyword evidence="1" id="KW-0732">Signal</keyword>
<dbReference type="Pfam" id="PF08310">
    <property type="entry name" value="LGFP"/>
    <property type="match status" value="5"/>
</dbReference>
<sequence>MPIARSLAAITAALALGVGLVVGAPGAHDSAEAANAADFDAGYIISDANFYDDDAMTQAEIQAFLEANTGTCRNSNCLPVLRVDTFDRAANNPCKAYRGAPGESAAAVIFKVQQACNISAKVILVTLHKEQGLIGKTAPTDLELRKAMGYGCPDTASCDSRYYGFYNQVYNAAWQFGWYRIGYSTPGSSFYGKYPLGQISQILYHPYNNCGTSGVRVQNFATAALYHYTPYQPNAAALANLYGVGDTCSSYGNRNFWRMYTDWFGSPVAVDGTDAVAKAFADAGGPGGVLGAVTVPENCDLGDSTCFQRHVNGTIYWTVESGAWPVVGDYVSIYEAAGGVSGPMGPPIAAAVTVASTPNGPGAGQQFKYGTIYSSAAGAYAVWGGIRTKWWSLNGNQGELGWPTSSRACLGAHCWQNFQAGIAFESQAVVKGGYLSLYSSLGGPRGSLGPATSDYVDVPDSGNGVGGGQQFVNGTVYSSAAGTYPVLEPVRTHYWRAGSNQGVFGWPTAAQQCVNGRCWQPFAGGIVVSDGITLNKAYSDVFIATGSASGTLGMPTSAFVEVPSTPNGPGSGQQFERGTIYSSAAGTFPVWGVVRAEWWRTGGNMGALGWPVANPVCSGGVCSQEFQNGVVVQTSATTAVVTLRVHSSYSATHSAFKAELGMPTSAFVEVPSTPNGPGSGQQFERGTIYSSAAGTFPVWGVVRAEWWRTGGNMGGLGWPVANPVCSGGVCSQEFQNGVVTQTSATTAVVAPPVHPDYAATYAAHSAELGAATSAFVRVETPNGPGGGQQFQRGTIYSSAAGTYAVWGEVRSYWWSAGGNMGSFGWPTADPSCSGGLCTQSFQGGTITR</sequence>
<comment type="caution">
    <text evidence="2">The sequence shown here is derived from an EMBL/GenBank/DDBJ whole genome shotgun (WGS) entry which is preliminary data.</text>
</comment>
<evidence type="ECO:0008006" key="4">
    <source>
        <dbReference type="Google" id="ProtNLM"/>
    </source>
</evidence>
<organism evidence="2 3">
    <name type="scientific">Ruicaihuangia caeni</name>
    <dbReference type="NCBI Taxonomy" id="3042517"/>
    <lineage>
        <taxon>Bacteria</taxon>
        <taxon>Bacillati</taxon>
        <taxon>Actinomycetota</taxon>
        <taxon>Actinomycetes</taxon>
        <taxon>Micrococcales</taxon>
        <taxon>Microbacteriaceae</taxon>
        <taxon>Ruicaihuangia</taxon>
    </lineage>
</organism>
<keyword evidence="3" id="KW-1185">Reference proteome</keyword>
<dbReference type="InterPro" id="IPR013207">
    <property type="entry name" value="LGFP"/>
</dbReference>